<dbReference type="GO" id="GO:0006508">
    <property type="term" value="P:proteolysis"/>
    <property type="evidence" value="ECO:0007669"/>
    <property type="project" value="UniProtKB-KW"/>
</dbReference>
<dbReference type="Gene3D" id="3.40.50.300">
    <property type="entry name" value="P-loop containing nucleotide triphosphate hydrolases"/>
    <property type="match status" value="1"/>
</dbReference>
<dbReference type="PANTHER" id="PTHR10046">
    <property type="entry name" value="ATP DEPENDENT LON PROTEASE FAMILY MEMBER"/>
    <property type="match status" value="1"/>
</dbReference>
<dbReference type="SUPFAM" id="SSF52540">
    <property type="entry name" value="P-loop containing nucleoside triphosphate hydrolases"/>
    <property type="match status" value="1"/>
</dbReference>
<dbReference type="InterPro" id="IPR027417">
    <property type="entry name" value="P-loop_NTPase"/>
</dbReference>
<dbReference type="InterPro" id="IPR003959">
    <property type="entry name" value="ATPase_AAA_core"/>
</dbReference>
<dbReference type="InterPro" id="IPR027065">
    <property type="entry name" value="Lon_Prtase"/>
</dbReference>
<dbReference type="SMART" id="SM00382">
    <property type="entry name" value="AAA"/>
    <property type="match status" value="1"/>
</dbReference>
<keyword evidence="2" id="KW-0645">Protease</keyword>
<dbReference type="Proteomes" id="UP000270743">
    <property type="component" value="Unassembled WGS sequence"/>
</dbReference>
<dbReference type="InterPro" id="IPR003593">
    <property type="entry name" value="AAA+_ATPase"/>
</dbReference>
<dbReference type="EC" id="3.4.21.53" evidence="2"/>
<dbReference type="GO" id="GO:0030163">
    <property type="term" value="P:protein catabolic process"/>
    <property type="evidence" value="ECO:0007669"/>
    <property type="project" value="InterPro"/>
</dbReference>
<dbReference type="GO" id="GO:0005524">
    <property type="term" value="F:ATP binding"/>
    <property type="evidence" value="ECO:0007669"/>
    <property type="project" value="InterPro"/>
</dbReference>
<dbReference type="GO" id="GO:0004252">
    <property type="term" value="F:serine-type endopeptidase activity"/>
    <property type="evidence" value="ECO:0007669"/>
    <property type="project" value="UniProtKB-EC"/>
</dbReference>
<gene>
    <name evidence="2" type="primary">lon_2</name>
    <name evidence="2" type="ORF">PARHAE_03238</name>
</gene>
<evidence type="ECO:0000259" key="1">
    <source>
        <dbReference type="SMART" id="SM00382"/>
    </source>
</evidence>
<accession>A0A447IR88</accession>
<dbReference type="Pfam" id="PF00004">
    <property type="entry name" value="AAA"/>
    <property type="match status" value="1"/>
</dbReference>
<keyword evidence="2" id="KW-0378">Hydrolase</keyword>
<feature type="domain" description="AAA+ ATPase" evidence="1">
    <location>
        <begin position="170"/>
        <end position="322"/>
    </location>
</feature>
<evidence type="ECO:0000313" key="2">
    <source>
        <dbReference type="EMBL" id="VDS10027.1"/>
    </source>
</evidence>
<reference evidence="2 3" key="1">
    <citation type="submission" date="2018-12" db="EMBL/GenBank/DDBJ databases">
        <authorList>
            <person name="Criscuolo A."/>
        </authorList>
    </citation>
    <scope>NUCLEOTIDE SEQUENCE [LARGE SCALE GENOMIC DNA]</scope>
    <source>
        <strain evidence="2">ACIP1116241</strain>
    </source>
</reference>
<proteinExistence type="predicted"/>
<dbReference type="EMBL" id="UZWE01000050">
    <property type="protein sequence ID" value="VDS10027.1"/>
    <property type="molecule type" value="Genomic_DNA"/>
</dbReference>
<dbReference type="RefSeq" id="WP_126155634.1">
    <property type="nucleotide sequence ID" value="NZ_UZWE01000050.1"/>
</dbReference>
<dbReference type="AlphaFoldDB" id="A0A447IR88"/>
<name>A0A447IR88_9RHOB</name>
<organism evidence="2 3">
    <name type="scientific">Paracoccus haematequi</name>
    <dbReference type="NCBI Taxonomy" id="2491866"/>
    <lineage>
        <taxon>Bacteria</taxon>
        <taxon>Pseudomonadati</taxon>
        <taxon>Pseudomonadota</taxon>
        <taxon>Alphaproteobacteria</taxon>
        <taxon>Rhodobacterales</taxon>
        <taxon>Paracoccaceae</taxon>
        <taxon>Paracoccus</taxon>
    </lineage>
</organism>
<evidence type="ECO:0000313" key="3">
    <source>
        <dbReference type="Proteomes" id="UP000270743"/>
    </source>
</evidence>
<dbReference type="GO" id="GO:0004176">
    <property type="term" value="F:ATP-dependent peptidase activity"/>
    <property type="evidence" value="ECO:0007669"/>
    <property type="project" value="InterPro"/>
</dbReference>
<keyword evidence="3" id="KW-1185">Reference proteome</keyword>
<protein>
    <submittedName>
        <fullName evidence="2">Lon protease</fullName>
        <ecNumber evidence="2">3.4.21.53</ecNumber>
    </submittedName>
</protein>
<dbReference type="GO" id="GO:0016887">
    <property type="term" value="F:ATP hydrolysis activity"/>
    <property type="evidence" value="ECO:0007669"/>
    <property type="project" value="InterPro"/>
</dbReference>
<dbReference type="OrthoDB" id="5297432at2"/>
<sequence length="384" mass="42308">MIEKRRVLDPALSFVGLKKEDLAGRVAQCRRHVIVAARIRSADIQGLPPRILSLDEDGDPERREYLLELDQIPDMRIPVLTLARDKRRARRLWQRLSAASMIDIKHLSEAERGHLRMTAAQGAVVAGKVSMHRADEIVAALHEEAPWMRELHIDMLRALREAARTGAGFYLPPSLVVGPPGTGKSAALRRIAEILRIPHVAIDASTGGHFGVVGMERGWGAAHPGAVSQTIIGRRIYNPVIILDEVEKAAGDVQTNKGNTVPGLQSTLLPLLEPITAAAWRCPYYGVPVDARGVTYLMTANSLDGLSAPLRSRLRVYHVDHLSADHLVHAARRQCLESGLEEDVREAISGLVRDLRARRPVHLREISAIVGRMKAIDGPESFLH</sequence>